<keyword evidence="1" id="KW-0175">Coiled coil</keyword>
<dbReference type="EMBL" id="JAGVRK010000001">
    <property type="protein sequence ID" value="MBS2967610.1"/>
    <property type="molecule type" value="Genomic_DNA"/>
</dbReference>
<dbReference type="Pfam" id="PF16888">
    <property type="entry name" value="YwqH-like"/>
    <property type="match status" value="1"/>
</dbReference>
<evidence type="ECO:0000256" key="1">
    <source>
        <dbReference type="SAM" id="Coils"/>
    </source>
</evidence>
<evidence type="ECO:0000313" key="3">
    <source>
        <dbReference type="Proteomes" id="UP000682403"/>
    </source>
</evidence>
<feature type="coiled-coil region" evidence="1">
    <location>
        <begin position="89"/>
        <end position="121"/>
    </location>
</feature>
<proteinExistence type="predicted"/>
<dbReference type="Proteomes" id="UP000682403">
    <property type="component" value="Unassembled WGS sequence"/>
</dbReference>
<gene>
    <name evidence="2" type="ORF">J9317_02340</name>
</gene>
<sequence>MLGYYYDLLREKKEHLSRLTAFSSTLNSKLAEFSAIEQKCMEPDLTDETWNGKHADTFDEMRESGIKTSFQEITGTQFSKIFKAIAEKITSLNAEIKSIQAAIASLEAQAAAERAREAEQAAAKK</sequence>
<dbReference type="RefSeq" id="WP_211556182.1">
    <property type="nucleotide sequence ID" value="NZ_JAGVRK010000001.1"/>
</dbReference>
<comment type="caution">
    <text evidence="2">The sequence shown here is derived from an EMBL/GenBank/DDBJ whole genome shotgun (WGS) entry which is preliminary data.</text>
</comment>
<keyword evidence="3" id="KW-1185">Reference proteome</keyword>
<reference evidence="2 3" key="1">
    <citation type="submission" date="2021-04" db="EMBL/GenBank/DDBJ databases">
        <title>Metabacillus sp. strain KIGAM252 whole genome sequence.</title>
        <authorList>
            <person name="Seo M.-J."/>
            <person name="Cho E.-S."/>
            <person name="Hwang C.Y."/>
            <person name="Yoon D.J."/>
        </authorList>
    </citation>
    <scope>NUCLEOTIDE SEQUENCE [LARGE SCALE GENOMIC DNA]</scope>
    <source>
        <strain evidence="2 3">KIGAM252</strain>
    </source>
</reference>
<name>A0ABS5LA69_9BACI</name>
<protein>
    <submittedName>
        <fullName evidence="2">DUF5082 family protein</fullName>
    </submittedName>
</protein>
<organism evidence="2 3">
    <name type="scientific">Metabacillus flavus</name>
    <dbReference type="NCBI Taxonomy" id="2823519"/>
    <lineage>
        <taxon>Bacteria</taxon>
        <taxon>Bacillati</taxon>
        <taxon>Bacillota</taxon>
        <taxon>Bacilli</taxon>
        <taxon>Bacillales</taxon>
        <taxon>Bacillaceae</taxon>
        <taxon>Metabacillus</taxon>
    </lineage>
</organism>
<evidence type="ECO:0000313" key="2">
    <source>
        <dbReference type="EMBL" id="MBS2967610.1"/>
    </source>
</evidence>
<dbReference type="InterPro" id="IPR031681">
    <property type="entry name" value="YwqH-like"/>
</dbReference>
<accession>A0ABS5LA69</accession>